<evidence type="ECO:0000313" key="8">
    <source>
        <dbReference type="Proteomes" id="UP000436088"/>
    </source>
</evidence>
<organism evidence="7 8">
    <name type="scientific">Hibiscus syriacus</name>
    <name type="common">Rose of Sharon</name>
    <dbReference type="NCBI Taxonomy" id="106335"/>
    <lineage>
        <taxon>Eukaryota</taxon>
        <taxon>Viridiplantae</taxon>
        <taxon>Streptophyta</taxon>
        <taxon>Embryophyta</taxon>
        <taxon>Tracheophyta</taxon>
        <taxon>Spermatophyta</taxon>
        <taxon>Magnoliopsida</taxon>
        <taxon>eudicotyledons</taxon>
        <taxon>Gunneridae</taxon>
        <taxon>Pentapetalae</taxon>
        <taxon>rosids</taxon>
        <taxon>malvids</taxon>
        <taxon>Malvales</taxon>
        <taxon>Malvaceae</taxon>
        <taxon>Malvoideae</taxon>
        <taxon>Hibiscus</taxon>
    </lineage>
</organism>
<dbReference type="Pfam" id="PF01657">
    <property type="entry name" value="Stress-antifung"/>
    <property type="match status" value="2"/>
</dbReference>
<dbReference type="PANTHER" id="PTHR32099:SF51">
    <property type="entry name" value="CYSTEINE-RICH RECEPTOR-LIKE PROTEIN KINASE 25 ISOFORM X1"/>
    <property type="match status" value="1"/>
</dbReference>
<feature type="signal peptide" evidence="5">
    <location>
        <begin position="1"/>
        <end position="23"/>
    </location>
</feature>
<keyword evidence="2" id="KW-0677">Repeat</keyword>
<evidence type="ECO:0000256" key="5">
    <source>
        <dbReference type="SAM" id="SignalP"/>
    </source>
</evidence>
<feature type="chain" id="PRO_5025440886" evidence="5">
    <location>
        <begin position="24"/>
        <end position="331"/>
    </location>
</feature>
<evidence type="ECO:0000256" key="2">
    <source>
        <dbReference type="ARBA" id="ARBA00022737"/>
    </source>
</evidence>
<dbReference type="PROSITE" id="PS51473">
    <property type="entry name" value="GNK2"/>
    <property type="match status" value="2"/>
</dbReference>
<gene>
    <name evidence="7" type="ORF">F3Y22_tig00004072pilonHSYRG00055</name>
</gene>
<feature type="transmembrane region" description="Helical" evidence="4">
    <location>
        <begin position="276"/>
        <end position="297"/>
    </location>
</feature>
<dbReference type="CDD" id="cd23509">
    <property type="entry name" value="Gnk2-like"/>
    <property type="match status" value="2"/>
</dbReference>
<dbReference type="Gene3D" id="3.30.430.20">
    <property type="entry name" value="Gnk2 domain, C-X8-C-X2-C motif"/>
    <property type="match status" value="2"/>
</dbReference>
<evidence type="ECO:0000256" key="1">
    <source>
        <dbReference type="ARBA" id="ARBA00022729"/>
    </source>
</evidence>
<dbReference type="EMBL" id="VEPZ02000247">
    <property type="protein sequence ID" value="KAE8728741.1"/>
    <property type="molecule type" value="Genomic_DNA"/>
</dbReference>
<dbReference type="Proteomes" id="UP000436088">
    <property type="component" value="Unassembled WGS sequence"/>
</dbReference>
<evidence type="ECO:0000256" key="4">
    <source>
        <dbReference type="SAM" id="Phobius"/>
    </source>
</evidence>
<keyword evidence="1 5" id="KW-0732">Signal</keyword>
<evidence type="ECO:0000259" key="6">
    <source>
        <dbReference type="PROSITE" id="PS51473"/>
    </source>
</evidence>
<keyword evidence="4" id="KW-0472">Membrane</keyword>
<sequence>MGTSTFLMFLCSLVLSLAAVVLSKHPAVDVYLERRCNEASGNYSANSAYEANLNSIISRFSTSTEFNYGFFNLSAGESSRDKVNSVALCRGDMNQADCKTCLNYTATELKRFCPFNKAATAWSELCLVRYANRDLYGLLENDPRICVFNPRNPSYPDQFNDALSDLLDDLRNEAAAAGPVRKYAAGNASAGGNHERVYATMQCTPDMDQLNCDTCLAFAQSELEKCCYGRIGCRVLRPNCVLRFESNPFYNETAVPLPSPQPSPSGGNEDETTPTVIIVIASVVGVLILVFISMCMLMRRRRNKPVSANVETAPVDSEMSGIDPLQSPLIE</sequence>
<dbReference type="InterPro" id="IPR038408">
    <property type="entry name" value="GNK2_sf"/>
</dbReference>
<name>A0A6A3CN35_HIBSY</name>
<dbReference type="AlphaFoldDB" id="A0A6A3CN35"/>
<feature type="domain" description="Gnk2-homologous" evidence="6">
    <location>
        <begin position="31"/>
        <end position="135"/>
    </location>
</feature>
<dbReference type="InterPro" id="IPR002902">
    <property type="entry name" value="GNK2"/>
</dbReference>
<proteinExistence type="predicted"/>
<comment type="caution">
    <text evidence="7">The sequence shown here is derived from an EMBL/GenBank/DDBJ whole genome shotgun (WGS) entry which is preliminary data.</text>
</comment>
<protein>
    <submittedName>
        <fullName evidence="7">Cysteine-rich RLK 29</fullName>
    </submittedName>
</protein>
<keyword evidence="8" id="KW-1185">Reference proteome</keyword>
<feature type="region of interest" description="Disordered" evidence="3">
    <location>
        <begin position="307"/>
        <end position="331"/>
    </location>
</feature>
<evidence type="ECO:0000256" key="3">
    <source>
        <dbReference type="SAM" id="MobiDB-lite"/>
    </source>
</evidence>
<dbReference type="OrthoDB" id="1646025at2759"/>
<dbReference type="FunFam" id="3.30.430.20:FF:000002">
    <property type="entry name" value="Cysteine-rich receptor-like protein kinase 10"/>
    <property type="match status" value="1"/>
</dbReference>
<feature type="domain" description="Gnk2-homologous" evidence="6">
    <location>
        <begin position="141"/>
        <end position="249"/>
    </location>
</feature>
<reference evidence="7" key="1">
    <citation type="submission" date="2019-09" db="EMBL/GenBank/DDBJ databases">
        <title>Draft genome information of white flower Hibiscus syriacus.</title>
        <authorList>
            <person name="Kim Y.-M."/>
        </authorList>
    </citation>
    <scope>NUCLEOTIDE SEQUENCE [LARGE SCALE GENOMIC DNA]</scope>
    <source>
        <strain evidence="7">YM2019G1</strain>
    </source>
</reference>
<evidence type="ECO:0000313" key="7">
    <source>
        <dbReference type="EMBL" id="KAE8728741.1"/>
    </source>
</evidence>
<accession>A0A6A3CN35</accession>
<dbReference type="PANTHER" id="PTHR32099">
    <property type="entry name" value="CYSTEINE-RICH REPEAT SECRETORY PROTEIN"/>
    <property type="match status" value="1"/>
</dbReference>
<keyword evidence="4" id="KW-0812">Transmembrane</keyword>
<keyword evidence="4" id="KW-1133">Transmembrane helix</keyword>